<feature type="domain" description="Carboxylesterase type B" evidence="7">
    <location>
        <begin position="32"/>
        <end position="553"/>
    </location>
</feature>
<evidence type="ECO:0000256" key="2">
    <source>
        <dbReference type="ARBA" id="ARBA00022487"/>
    </source>
</evidence>
<dbReference type="GO" id="GO:0052689">
    <property type="term" value="F:carboxylic ester hydrolase activity"/>
    <property type="evidence" value="ECO:0007669"/>
    <property type="project" value="UniProtKB-KW"/>
</dbReference>
<keyword evidence="3 6" id="KW-0378">Hydrolase</keyword>
<evidence type="ECO:0000256" key="4">
    <source>
        <dbReference type="ARBA" id="ARBA00023157"/>
    </source>
</evidence>
<proteinExistence type="evidence at transcript level"/>
<sequence length="568" mass="64326">MLLQILCVVLLELFNVGESLRFLRTNELNPNLQVRLEDGIVQGKIMYTEEKKLPYYGYLGIPYAKPPLGKLRFANPIPNDKWSGVLSTVEDAPTCTQDTEKIIYIGSEDCLYINVFTTKNSQVKDNSALLPVMAFVYGGGFKFGQTNQSIYGPDYLLEHDVVVVSFNYRVGVFGFLSTGDMASPGNYGLKDQIEALRWIRRNIKDFGGDPNSVTLFGESAGAASISYIMLAPKAKGLFHRAMSFSGSALCPWAFSRNPLPVTYAVATTAGIIERDTKKLIERLRKLDYGWLHFAERSAMLLDSVDPLNGLAFSPTIEPKHPDAVLTAGPRELLRYTSLGSVPFLSGFNSLEGAVFQYILDFLRPLFISYEMPQRLIPADMNVPPLHPDEIEVGEKIRNYYFQEGPLATANKTEILHFISDNQFLKGIIEEVRLRAKKAPTYLYQFSYQGDLGSFLDNQARQVNGVAHSEELWYIFRNEEQRSSNSEDANVRKMFVKLITNFVKTGNPTPKKDQDLQNVIWPTVLDANGNLNCLDVDRKLKIFKNPRKQAMDFWNKLYKQYGREPYTTY</sequence>
<accession>A0A6G7SK53</accession>
<evidence type="ECO:0000256" key="3">
    <source>
        <dbReference type="ARBA" id="ARBA00022801"/>
    </source>
</evidence>
<protein>
    <recommendedName>
        <fullName evidence="6">Carboxylic ester hydrolase</fullName>
        <ecNumber evidence="6">3.1.1.-</ecNumber>
    </recommendedName>
</protein>
<dbReference type="PANTHER" id="PTHR43142:SF1">
    <property type="entry name" value="CARBOXYLIC ESTER HYDROLASE"/>
    <property type="match status" value="1"/>
</dbReference>
<keyword evidence="5" id="KW-0325">Glycoprotein</keyword>
<dbReference type="Pfam" id="PF00135">
    <property type="entry name" value="COesterase"/>
    <property type="match status" value="1"/>
</dbReference>
<evidence type="ECO:0000313" key="8">
    <source>
        <dbReference type="EMBL" id="QIK02113.1"/>
    </source>
</evidence>
<name>A0A6G7SK53_HOLPA</name>
<dbReference type="PANTHER" id="PTHR43142">
    <property type="entry name" value="CARBOXYLIC ESTER HYDROLASE"/>
    <property type="match status" value="1"/>
</dbReference>
<dbReference type="EC" id="3.1.1.-" evidence="6"/>
<evidence type="ECO:0000259" key="7">
    <source>
        <dbReference type="Pfam" id="PF00135"/>
    </source>
</evidence>
<feature type="signal peptide" evidence="6">
    <location>
        <begin position="1"/>
        <end position="19"/>
    </location>
</feature>
<dbReference type="PROSITE" id="PS00122">
    <property type="entry name" value="CARBOXYLESTERASE_B_1"/>
    <property type="match status" value="1"/>
</dbReference>
<comment type="similarity">
    <text evidence="1 6">Belongs to the type-B carboxylesterase/lipase family.</text>
</comment>
<evidence type="ECO:0000256" key="5">
    <source>
        <dbReference type="ARBA" id="ARBA00023180"/>
    </source>
</evidence>
<keyword evidence="2" id="KW-0719">Serine esterase</keyword>
<dbReference type="InterPro" id="IPR019826">
    <property type="entry name" value="Carboxylesterase_B_AS"/>
</dbReference>
<dbReference type="AlphaFoldDB" id="A0A6G7SK53"/>
<organism evidence="8">
    <name type="scientific">Holotrichia parallela</name>
    <name type="common">Dark black chafer beetle</name>
    <name type="synonym">Pedinotrichia parallela</name>
    <dbReference type="NCBI Taxonomy" id="93412"/>
    <lineage>
        <taxon>Eukaryota</taxon>
        <taxon>Metazoa</taxon>
        <taxon>Ecdysozoa</taxon>
        <taxon>Arthropoda</taxon>
        <taxon>Hexapoda</taxon>
        <taxon>Insecta</taxon>
        <taxon>Pterygota</taxon>
        <taxon>Neoptera</taxon>
        <taxon>Endopterygota</taxon>
        <taxon>Coleoptera</taxon>
        <taxon>Polyphaga</taxon>
        <taxon>Scarabaeiformia</taxon>
        <taxon>Scarabaeidae</taxon>
        <taxon>Melolonthinae</taxon>
        <taxon>Holotrichia</taxon>
    </lineage>
</organism>
<dbReference type="SUPFAM" id="SSF53474">
    <property type="entry name" value="alpha/beta-Hydrolases"/>
    <property type="match status" value="1"/>
</dbReference>
<keyword evidence="4" id="KW-1015">Disulfide bond</keyword>
<dbReference type="EMBL" id="MN256350">
    <property type="protein sequence ID" value="QIK02113.1"/>
    <property type="molecule type" value="mRNA"/>
</dbReference>
<feature type="chain" id="PRO_5026377801" description="Carboxylic ester hydrolase" evidence="6">
    <location>
        <begin position="20"/>
        <end position="568"/>
    </location>
</feature>
<keyword evidence="6" id="KW-0732">Signal</keyword>
<evidence type="ECO:0000256" key="1">
    <source>
        <dbReference type="ARBA" id="ARBA00005964"/>
    </source>
</evidence>
<reference evidence="8" key="1">
    <citation type="submission" date="2019-08" db="EMBL/GenBank/DDBJ databases">
        <authorList>
            <person name="Yi J."/>
            <person name="Wang S."/>
            <person name="Xi J."/>
        </authorList>
    </citation>
    <scope>NUCLEOTIDE SEQUENCE</scope>
</reference>
<evidence type="ECO:0000256" key="6">
    <source>
        <dbReference type="RuleBase" id="RU361235"/>
    </source>
</evidence>
<dbReference type="Gene3D" id="3.40.50.1820">
    <property type="entry name" value="alpha/beta hydrolase"/>
    <property type="match status" value="1"/>
</dbReference>
<dbReference type="InterPro" id="IPR029058">
    <property type="entry name" value="AB_hydrolase_fold"/>
</dbReference>
<dbReference type="InterPro" id="IPR002018">
    <property type="entry name" value="CarbesteraseB"/>
</dbReference>